<feature type="compositionally biased region" description="Basic and acidic residues" evidence="1">
    <location>
        <begin position="460"/>
        <end position="472"/>
    </location>
</feature>
<feature type="compositionally biased region" description="Basic and acidic residues" evidence="1">
    <location>
        <begin position="410"/>
        <end position="424"/>
    </location>
</feature>
<feature type="compositionally biased region" description="Acidic residues" evidence="1">
    <location>
        <begin position="395"/>
        <end position="409"/>
    </location>
</feature>
<keyword evidence="3" id="KW-1185">Reference proteome</keyword>
<feature type="compositionally biased region" description="Basic and acidic residues" evidence="1">
    <location>
        <begin position="434"/>
        <end position="450"/>
    </location>
</feature>
<feature type="compositionally biased region" description="Polar residues" evidence="1">
    <location>
        <begin position="334"/>
        <end position="365"/>
    </location>
</feature>
<name>A0A072P209_9EURO</name>
<evidence type="ECO:0000256" key="1">
    <source>
        <dbReference type="SAM" id="MobiDB-lite"/>
    </source>
</evidence>
<dbReference type="AlphaFoldDB" id="A0A072P209"/>
<gene>
    <name evidence="2" type="ORF">A1O9_09964</name>
</gene>
<dbReference type="Proteomes" id="UP000027920">
    <property type="component" value="Unassembled WGS sequence"/>
</dbReference>
<evidence type="ECO:0000313" key="3">
    <source>
        <dbReference type="Proteomes" id="UP000027920"/>
    </source>
</evidence>
<reference evidence="2 3" key="1">
    <citation type="submission" date="2013-03" db="EMBL/GenBank/DDBJ databases">
        <title>The Genome Sequence of Exophiala aquamarina CBS 119918.</title>
        <authorList>
            <consortium name="The Broad Institute Genomics Platform"/>
            <person name="Cuomo C."/>
            <person name="de Hoog S."/>
            <person name="Gorbushina A."/>
            <person name="Walker B."/>
            <person name="Young S.K."/>
            <person name="Zeng Q."/>
            <person name="Gargeya S."/>
            <person name="Fitzgerald M."/>
            <person name="Haas B."/>
            <person name="Abouelleil A."/>
            <person name="Allen A.W."/>
            <person name="Alvarado L."/>
            <person name="Arachchi H.M."/>
            <person name="Berlin A.M."/>
            <person name="Chapman S.B."/>
            <person name="Gainer-Dewar J."/>
            <person name="Goldberg J."/>
            <person name="Griggs A."/>
            <person name="Gujja S."/>
            <person name="Hansen M."/>
            <person name="Howarth C."/>
            <person name="Imamovic A."/>
            <person name="Ireland A."/>
            <person name="Larimer J."/>
            <person name="McCowan C."/>
            <person name="Murphy C."/>
            <person name="Pearson M."/>
            <person name="Poon T.W."/>
            <person name="Priest M."/>
            <person name="Roberts A."/>
            <person name="Saif S."/>
            <person name="Shea T."/>
            <person name="Sisk P."/>
            <person name="Sykes S."/>
            <person name="Wortman J."/>
            <person name="Nusbaum C."/>
            <person name="Birren B."/>
        </authorList>
    </citation>
    <scope>NUCLEOTIDE SEQUENCE [LARGE SCALE GENOMIC DNA]</scope>
    <source>
        <strain evidence="2 3">CBS 119918</strain>
    </source>
</reference>
<dbReference type="HOGENOM" id="CLU_578740_0_0_1"/>
<dbReference type="EMBL" id="AMGV01000011">
    <property type="protein sequence ID" value="KEF54169.1"/>
    <property type="molecule type" value="Genomic_DNA"/>
</dbReference>
<comment type="caution">
    <text evidence="2">The sequence shown here is derived from an EMBL/GenBank/DDBJ whole genome shotgun (WGS) entry which is preliminary data.</text>
</comment>
<feature type="compositionally biased region" description="Basic and acidic residues" evidence="1">
    <location>
        <begin position="192"/>
        <end position="203"/>
    </location>
</feature>
<evidence type="ECO:0000313" key="2">
    <source>
        <dbReference type="EMBL" id="KEF54169.1"/>
    </source>
</evidence>
<protein>
    <submittedName>
        <fullName evidence="2">Uncharacterized protein</fullName>
    </submittedName>
</protein>
<sequence length="472" mass="52637">MADPRKPYLPRPKPLCNNNCGGVFDEDKRLGEITCPCGYGYYDFIKREFIEGSLVRSGRAPTKAEYQKHVQQCKHKMYGTPVVGFLGAISPNGTAMPYSSTATSMRNDAAPKDRNSIKVSKRGIEYEPLDYYLSEILKKSVRIEGEDDDDQTYYEIYGISSLAPDAHKHIVEDSRAWKSAATRRSSSGLAYKDSEIAKRRESISRGSHSSSRTAETFESPSAEMRQNAYSQQLQSQLYHYQPNSQTTSQYSGSASLSEADPLSGYANLSPYHPMAQGSTITTTQYMPHISQEPSLYTNPGYPYPGQSLGSAISTNPEVTRSSERSAVSRHGQLPTRTLNSISSTKTPQISSGGRVSETSINNLRSESQHRRTDSGIGGVQGGFAGQHSRNKGADDDNNDEDEAFSDEYEERNSKRPSSKKDSRQEPNGGRRRMQVKENRSDFPIPRRESKSSSYYDQDPNEPRGRNNKGERR</sequence>
<feature type="compositionally biased region" description="Polar residues" evidence="1">
    <location>
        <begin position="307"/>
        <end position="319"/>
    </location>
</feature>
<feature type="region of interest" description="Disordered" evidence="1">
    <location>
        <begin position="291"/>
        <end position="472"/>
    </location>
</feature>
<accession>A0A072P209</accession>
<proteinExistence type="predicted"/>
<dbReference type="RefSeq" id="XP_013256759.1">
    <property type="nucleotide sequence ID" value="XM_013401305.1"/>
</dbReference>
<organism evidence="2 3">
    <name type="scientific">Exophiala aquamarina CBS 119918</name>
    <dbReference type="NCBI Taxonomy" id="1182545"/>
    <lineage>
        <taxon>Eukaryota</taxon>
        <taxon>Fungi</taxon>
        <taxon>Dikarya</taxon>
        <taxon>Ascomycota</taxon>
        <taxon>Pezizomycotina</taxon>
        <taxon>Eurotiomycetes</taxon>
        <taxon>Chaetothyriomycetidae</taxon>
        <taxon>Chaetothyriales</taxon>
        <taxon>Herpotrichiellaceae</taxon>
        <taxon>Exophiala</taxon>
    </lineage>
</organism>
<feature type="region of interest" description="Disordered" evidence="1">
    <location>
        <begin position="191"/>
        <end position="230"/>
    </location>
</feature>
<dbReference type="VEuPathDB" id="FungiDB:A1O9_09964"/>
<feature type="compositionally biased region" description="Gly residues" evidence="1">
    <location>
        <begin position="375"/>
        <end position="384"/>
    </location>
</feature>
<dbReference type="GeneID" id="25284872"/>
<dbReference type="OrthoDB" id="4146887at2759"/>